<organism evidence="2 3">
    <name type="scientific">Vanrija pseudolonga</name>
    <dbReference type="NCBI Taxonomy" id="143232"/>
    <lineage>
        <taxon>Eukaryota</taxon>
        <taxon>Fungi</taxon>
        <taxon>Dikarya</taxon>
        <taxon>Basidiomycota</taxon>
        <taxon>Agaricomycotina</taxon>
        <taxon>Tremellomycetes</taxon>
        <taxon>Trichosporonales</taxon>
        <taxon>Trichosporonaceae</taxon>
        <taxon>Vanrija</taxon>
    </lineage>
</organism>
<feature type="compositionally biased region" description="Low complexity" evidence="1">
    <location>
        <begin position="22"/>
        <end position="36"/>
    </location>
</feature>
<gene>
    <name evidence="2" type="ORF">LOC62_04G005474</name>
</gene>
<accession>A0AAF0YEC6</accession>
<keyword evidence="3" id="KW-1185">Reference proteome</keyword>
<dbReference type="Gene3D" id="3.30.40.10">
    <property type="entry name" value="Zinc/RING finger domain, C3HC4 (zinc finger)"/>
    <property type="match status" value="1"/>
</dbReference>
<dbReference type="GeneID" id="87808703"/>
<evidence type="ECO:0000313" key="3">
    <source>
        <dbReference type="Proteomes" id="UP000827549"/>
    </source>
</evidence>
<protein>
    <recommendedName>
        <fullName evidence="4">RING-type domain-containing protein</fullName>
    </recommendedName>
</protein>
<evidence type="ECO:0000256" key="1">
    <source>
        <dbReference type="SAM" id="MobiDB-lite"/>
    </source>
</evidence>
<feature type="region of interest" description="Disordered" evidence="1">
    <location>
        <begin position="20"/>
        <end position="83"/>
    </location>
</feature>
<dbReference type="EMBL" id="CP086717">
    <property type="protein sequence ID" value="WOO81968.1"/>
    <property type="molecule type" value="Genomic_DNA"/>
</dbReference>
<dbReference type="InterPro" id="IPR013083">
    <property type="entry name" value="Znf_RING/FYVE/PHD"/>
</dbReference>
<reference evidence="2" key="1">
    <citation type="submission" date="2023-10" db="EMBL/GenBank/DDBJ databases">
        <authorList>
            <person name="Noh H."/>
        </authorList>
    </citation>
    <scope>NUCLEOTIDE SEQUENCE</scope>
    <source>
        <strain evidence="2">DUCC4014</strain>
    </source>
</reference>
<evidence type="ECO:0000313" key="2">
    <source>
        <dbReference type="EMBL" id="WOO81968.1"/>
    </source>
</evidence>
<dbReference type="Pfam" id="PF13920">
    <property type="entry name" value="zf-C3HC4_3"/>
    <property type="match status" value="1"/>
</dbReference>
<sequence length="242" mass="25041">MASLNLRSLGVELDSVRRARARSASDAAASPDGLALPAPPAIETDEDDEEASTSSEVPESPLTSPETRTRPLPAASSKRVAEPEGEAQPLPLCLLCFSRPPSAVLLPCAHLNLCYLCAPLLMHKKAKAECFRDAALPAGQAEPPNPRAGYAAALSRAVGSSPKARRLSMGGYVAPREGMRGGEMRGRDLLSAVDGPAAAGSGIAAATDADGRVRLRLEGCGAGAQCLVCRADVSGWLRVYTG</sequence>
<dbReference type="AlphaFoldDB" id="A0AAF0YEC6"/>
<name>A0AAF0YEC6_9TREE</name>
<evidence type="ECO:0008006" key="4">
    <source>
        <dbReference type="Google" id="ProtNLM"/>
    </source>
</evidence>
<dbReference type="RefSeq" id="XP_062628000.1">
    <property type="nucleotide sequence ID" value="XM_062772013.1"/>
</dbReference>
<dbReference type="Proteomes" id="UP000827549">
    <property type="component" value="Chromosome 4"/>
</dbReference>
<proteinExistence type="predicted"/>